<dbReference type="RefSeq" id="WP_021682055.1">
    <property type="nucleotide sequence ID" value="NZ_QSOB01000005.1"/>
</dbReference>
<comment type="caution">
    <text evidence="2">The sequence shown here is derived from an EMBL/GenBank/DDBJ whole genome shotgun (WGS) entry which is preliminary data.</text>
</comment>
<dbReference type="EMBL" id="QSOB01000005">
    <property type="protein sequence ID" value="RGI69417.1"/>
    <property type="molecule type" value="Genomic_DNA"/>
</dbReference>
<organism evidence="2 3">
    <name type="scientific">Agathobacter rectalis</name>
    <dbReference type="NCBI Taxonomy" id="39491"/>
    <lineage>
        <taxon>Bacteria</taxon>
        <taxon>Bacillati</taxon>
        <taxon>Bacillota</taxon>
        <taxon>Clostridia</taxon>
        <taxon>Lachnospirales</taxon>
        <taxon>Lachnospiraceae</taxon>
        <taxon>Agathobacter</taxon>
    </lineage>
</organism>
<evidence type="ECO:0000313" key="3">
    <source>
        <dbReference type="Proteomes" id="UP000260642"/>
    </source>
</evidence>
<evidence type="ECO:0000313" key="2">
    <source>
        <dbReference type="EMBL" id="RGI69417.1"/>
    </source>
</evidence>
<reference evidence="2 3" key="1">
    <citation type="submission" date="2018-08" db="EMBL/GenBank/DDBJ databases">
        <title>A genome reference for cultivated species of the human gut microbiota.</title>
        <authorList>
            <person name="Zou Y."/>
            <person name="Xue W."/>
            <person name="Luo G."/>
        </authorList>
    </citation>
    <scope>NUCLEOTIDE SEQUENCE [LARGE SCALE GENOMIC DNA]</scope>
    <source>
        <strain evidence="2 3">TM10-3</strain>
    </source>
</reference>
<sequence>MGFFGNLFKSEFEKWVEGASHEELSEAYEEERQDWIKNGFNGGTGEKTPKMNRLNKEISKRVAEEWENDPRRNKDPNFRWTDANRWDKD</sequence>
<dbReference type="GeneID" id="93694192"/>
<gene>
    <name evidence="2" type="ORF">DXD95_05250</name>
</gene>
<dbReference type="AlphaFoldDB" id="A0A3E4EEV9"/>
<name>A0A3E4EEV9_9FIRM</name>
<evidence type="ECO:0000256" key="1">
    <source>
        <dbReference type="SAM" id="MobiDB-lite"/>
    </source>
</evidence>
<accession>A0A3E4EEV9</accession>
<proteinExistence type="predicted"/>
<dbReference type="Proteomes" id="UP000260642">
    <property type="component" value="Unassembled WGS sequence"/>
</dbReference>
<feature type="region of interest" description="Disordered" evidence="1">
    <location>
        <begin position="63"/>
        <end position="89"/>
    </location>
</feature>
<protein>
    <submittedName>
        <fullName evidence="2">Uncharacterized protein</fullName>
    </submittedName>
</protein>